<sequence>MQLADFIVQVDMNIVLADQYKLSSISPGRFGTIKKIGYIVQADAISSWPISLKPITIILIIARNRCWPMSIVQAIILADPAFIPNDVIESISLYCFPKIPD</sequence>
<reference evidence="1 2" key="2">
    <citation type="journal article" date="2017" name="Nature">
        <title>The Apostasia genome and the evolution of orchids.</title>
        <authorList>
            <person name="Zhang G.Q."/>
            <person name="Liu K.W."/>
            <person name="Li Z."/>
            <person name="Lohaus R."/>
            <person name="Hsiao Y.Y."/>
            <person name="Niu S.C."/>
            <person name="Wang J.Y."/>
            <person name="Lin Y.C."/>
            <person name="Xu Q."/>
            <person name="Chen L.J."/>
            <person name="Yoshida K."/>
            <person name="Fujiwara S."/>
            <person name="Wang Z.W."/>
            <person name="Zhang Y.Q."/>
            <person name="Mitsuda N."/>
            <person name="Wang M."/>
            <person name="Liu G.H."/>
            <person name="Pecoraro L."/>
            <person name="Huang H.X."/>
            <person name="Xiao X.J."/>
            <person name="Lin M."/>
            <person name="Wu X.Y."/>
            <person name="Wu W.L."/>
            <person name="Chen Y.Y."/>
            <person name="Chang S.B."/>
            <person name="Sakamoto S."/>
            <person name="Ohme-Takagi M."/>
            <person name="Yagi M."/>
            <person name="Zeng S.J."/>
            <person name="Shen C.Y."/>
            <person name="Yeh C.M."/>
            <person name="Luo Y.B."/>
            <person name="Tsai W.C."/>
            <person name="Van de Peer Y."/>
            <person name="Liu Z.J."/>
        </authorList>
    </citation>
    <scope>NUCLEOTIDE SEQUENCE [LARGE SCALE GENOMIC DNA]</scope>
    <source>
        <tissue evidence="1">The whole plant</tissue>
    </source>
</reference>
<name>A0A2I0VE17_9ASPA</name>
<dbReference type="EMBL" id="KZ504622">
    <property type="protein sequence ID" value="PKU61658.1"/>
    <property type="molecule type" value="Genomic_DNA"/>
</dbReference>
<organism evidence="1 2">
    <name type="scientific">Dendrobium catenatum</name>
    <dbReference type="NCBI Taxonomy" id="906689"/>
    <lineage>
        <taxon>Eukaryota</taxon>
        <taxon>Viridiplantae</taxon>
        <taxon>Streptophyta</taxon>
        <taxon>Embryophyta</taxon>
        <taxon>Tracheophyta</taxon>
        <taxon>Spermatophyta</taxon>
        <taxon>Magnoliopsida</taxon>
        <taxon>Liliopsida</taxon>
        <taxon>Asparagales</taxon>
        <taxon>Orchidaceae</taxon>
        <taxon>Epidendroideae</taxon>
        <taxon>Malaxideae</taxon>
        <taxon>Dendrobiinae</taxon>
        <taxon>Dendrobium</taxon>
    </lineage>
</organism>
<accession>A0A2I0VE17</accession>
<protein>
    <submittedName>
        <fullName evidence="1">Uncharacterized protein</fullName>
    </submittedName>
</protein>
<dbReference type="Proteomes" id="UP000233837">
    <property type="component" value="Unassembled WGS sequence"/>
</dbReference>
<proteinExistence type="predicted"/>
<reference evidence="1 2" key="1">
    <citation type="journal article" date="2016" name="Sci. Rep.">
        <title>The Dendrobium catenatum Lindl. genome sequence provides insights into polysaccharide synthase, floral development and adaptive evolution.</title>
        <authorList>
            <person name="Zhang G.Q."/>
            <person name="Xu Q."/>
            <person name="Bian C."/>
            <person name="Tsai W.C."/>
            <person name="Yeh C.M."/>
            <person name="Liu K.W."/>
            <person name="Yoshida K."/>
            <person name="Zhang L.S."/>
            <person name="Chang S.B."/>
            <person name="Chen F."/>
            <person name="Shi Y."/>
            <person name="Su Y.Y."/>
            <person name="Zhang Y.Q."/>
            <person name="Chen L.J."/>
            <person name="Yin Y."/>
            <person name="Lin M."/>
            <person name="Huang H."/>
            <person name="Deng H."/>
            <person name="Wang Z.W."/>
            <person name="Zhu S.L."/>
            <person name="Zhao X."/>
            <person name="Deng C."/>
            <person name="Niu S.C."/>
            <person name="Huang J."/>
            <person name="Wang M."/>
            <person name="Liu G.H."/>
            <person name="Yang H.J."/>
            <person name="Xiao X.J."/>
            <person name="Hsiao Y.Y."/>
            <person name="Wu W.L."/>
            <person name="Chen Y.Y."/>
            <person name="Mitsuda N."/>
            <person name="Ohme-Takagi M."/>
            <person name="Luo Y.B."/>
            <person name="Van de Peer Y."/>
            <person name="Liu Z.J."/>
        </authorList>
    </citation>
    <scope>NUCLEOTIDE SEQUENCE [LARGE SCALE GENOMIC DNA]</scope>
    <source>
        <tissue evidence="1">The whole plant</tissue>
    </source>
</reference>
<dbReference type="AlphaFoldDB" id="A0A2I0VE17"/>
<evidence type="ECO:0000313" key="2">
    <source>
        <dbReference type="Proteomes" id="UP000233837"/>
    </source>
</evidence>
<gene>
    <name evidence="1" type="ORF">MA16_Dca028997</name>
</gene>
<keyword evidence="2" id="KW-1185">Reference proteome</keyword>
<evidence type="ECO:0000313" key="1">
    <source>
        <dbReference type="EMBL" id="PKU61658.1"/>
    </source>
</evidence>